<dbReference type="Pfam" id="PF01740">
    <property type="entry name" value="STAS"/>
    <property type="match status" value="1"/>
</dbReference>
<feature type="domain" description="STAS" evidence="1">
    <location>
        <begin position="8"/>
        <end position="118"/>
    </location>
</feature>
<organism evidence="2 3">
    <name type="scientific">Mycobacterium colombiense</name>
    <dbReference type="NCBI Taxonomy" id="339268"/>
    <lineage>
        <taxon>Bacteria</taxon>
        <taxon>Bacillati</taxon>
        <taxon>Actinomycetota</taxon>
        <taxon>Actinomycetes</taxon>
        <taxon>Mycobacteriales</taxon>
        <taxon>Mycobacteriaceae</taxon>
        <taxon>Mycobacterium</taxon>
        <taxon>Mycobacterium avium complex (MAC)</taxon>
    </lineage>
</organism>
<evidence type="ECO:0000313" key="2">
    <source>
        <dbReference type="EMBL" id="OBH51664.1"/>
    </source>
</evidence>
<dbReference type="AlphaFoldDB" id="A0A1A2RIF7"/>
<dbReference type="Proteomes" id="UP000093861">
    <property type="component" value="Unassembled WGS sequence"/>
</dbReference>
<dbReference type="PANTHER" id="PTHR35526">
    <property type="entry name" value="ANTI-SIGMA-F FACTOR RSBW-RELATED"/>
    <property type="match status" value="1"/>
</dbReference>
<accession>A0A1A2RIF7</accession>
<proteinExistence type="predicted"/>
<dbReference type="EMBL" id="LZJS01000178">
    <property type="protein sequence ID" value="OBH51664.1"/>
    <property type="molecule type" value="Genomic_DNA"/>
</dbReference>
<evidence type="ECO:0000313" key="3">
    <source>
        <dbReference type="Proteomes" id="UP000093861"/>
    </source>
</evidence>
<comment type="caution">
    <text evidence="2">The sequence shown here is derived from an EMBL/GenBank/DDBJ whole genome shotgun (WGS) entry which is preliminary data.</text>
</comment>
<reference evidence="2 3" key="1">
    <citation type="submission" date="2016-06" db="EMBL/GenBank/DDBJ databases">
        <authorList>
            <person name="Kjaerup R.B."/>
            <person name="Dalgaard T.S."/>
            <person name="Juul-Madsen H.R."/>
        </authorList>
    </citation>
    <scope>NUCLEOTIDE SEQUENCE [LARGE SCALE GENOMIC DNA]</scope>
    <source>
        <strain evidence="2 3">E2464</strain>
    </source>
</reference>
<name>A0A1A2RIF7_9MYCO</name>
<dbReference type="SUPFAM" id="SSF52091">
    <property type="entry name" value="SpoIIaa-like"/>
    <property type="match status" value="1"/>
</dbReference>
<sequence>MNDLNPAVVVEGEFHEDVPTLVVDGVLDSSTYRTVRDAVIKAAIDEPRAVIVDINRLHAPSASAWTVFTSARWHVSVWPDVPIQLVCAEPRVRREISTVGVTRYVPVHSTLELALDAMRGQTPQVRRRARIELARNITSLDVARSVVTDWLTQWDIREVIPVVATVATVFVENVLDHTKSAPVLIVESCQDSVTIAVEDNSYHLPGRHEDAHRGADIVSGLAIVSALCRTWGATPTSSGKTVWGSVGREDQL</sequence>
<dbReference type="InterPro" id="IPR036890">
    <property type="entry name" value="HATPase_C_sf"/>
</dbReference>
<dbReference type="CDD" id="cd07043">
    <property type="entry name" value="STAS_anti-anti-sigma_factors"/>
    <property type="match status" value="1"/>
</dbReference>
<dbReference type="InterPro" id="IPR036513">
    <property type="entry name" value="STAS_dom_sf"/>
</dbReference>
<dbReference type="Gene3D" id="3.30.565.10">
    <property type="entry name" value="Histidine kinase-like ATPase, C-terminal domain"/>
    <property type="match status" value="1"/>
</dbReference>
<dbReference type="InterPro" id="IPR050267">
    <property type="entry name" value="Anti-sigma-factor_SerPK"/>
</dbReference>
<dbReference type="PROSITE" id="PS50801">
    <property type="entry name" value="STAS"/>
    <property type="match status" value="1"/>
</dbReference>
<dbReference type="InterPro" id="IPR002645">
    <property type="entry name" value="STAS_dom"/>
</dbReference>
<gene>
    <name evidence="2" type="ORF">A5685_15970</name>
</gene>
<evidence type="ECO:0000259" key="1">
    <source>
        <dbReference type="PROSITE" id="PS50801"/>
    </source>
</evidence>
<dbReference type="Gene3D" id="3.30.750.24">
    <property type="entry name" value="STAS domain"/>
    <property type="match status" value="1"/>
</dbReference>
<protein>
    <submittedName>
        <fullName evidence="2">Sulfate transporter</fullName>
    </submittedName>
</protein>
<dbReference type="PANTHER" id="PTHR35526:SF3">
    <property type="entry name" value="ANTI-SIGMA-F FACTOR RSBW"/>
    <property type="match status" value="1"/>
</dbReference>